<dbReference type="InterPro" id="IPR013780">
    <property type="entry name" value="Glyco_hydro_b"/>
</dbReference>
<gene>
    <name evidence="2" type="ORF">V5799_021677</name>
</gene>
<name>A0AAQ4FMM4_AMBAM</name>
<organism evidence="2 3">
    <name type="scientific">Amblyomma americanum</name>
    <name type="common">Lone star tick</name>
    <dbReference type="NCBI Taxonomy" id="6943"/>
    <lineage>
        <taxon>Eukaryota</taxon>
        <taxon>Metazoa</taxon>
        <taxon>Ecdysozoa</taxon>
        <taxon>Arthropoda</taxon>
        <taxon>Chelicerata</taxon>
        <taxon>Arachnida</taxon>
        <taxon>Acari</taxon>
        <taxon>Parasitiformes</taxon>
        <taxon>Ixodida</taxon>
        <taxon>Ixodoidea</taxon>
        <taxon>Ixodidae</taxon>
        <taxon>Amblyomminae</taxon>
        <taxon>Amblyomma</taxon>
    </lineage>
</organism>
<dbReference type="Pfam" id="PF17189">
    <property type="entry name" value="Glyco_hydro_30C"/>
    <property type="match status" value="1"/>
</dbReference>
<protein>
    <recommendedName>
        <fullName evidence="1">Glycosyl hydrolase family 30 beta sandwich domain-containing protein</fullName>
    </recommendedName>
</protein>
<dbReference type="InterPro" id="IPR033452">
    <property type="entry name" value="GH30_C"/>
</dbReference>
<reference evidence="2 3" key="1">
    <citation type="journal article" date="2023" name="Arcadia Sci">
        <title>De novo assembly of a long-read Amblyomma americanum tick genome.</title>
        <authorList>
            <person name="Chou S."/>
            <person name="Poskanzer K.E."/>
            <person name="Rollins M."/>
            <person name="Thuy-Boun P.S."/>
        </authorList>
    </citation>
    <scope>NUCLEOTIDE SEQUENCE [LARGE SCALE GENOMIC DNA]</scope>
    <source>
        <strain evidence="2">F_SG_1</strain>
        <tissue evidence="2">Salivary glands</tissue>
    </source>
</reference>
<accession>A0AAQ4FMM4</accession>
<proteinExistence type="predicted"/>
<feature type="domain" description="Glycosyl hydrolase family 30 beta sandwich" evidence="1">
    <location>
        <begin position="14"/>
        <end position="65"/>
    </location>
</feature>
<dbReference type="Proteomes" id="UP001321473">
    <property type="component" value="Unassembled WGS sequence"/>
</dbReference>
<dbReference type="Gene3D" id="2.60.40.1180">
    <property type="entry name" value="Golgi alpha-mannosidase II"/>
    <property type="match status" value="1"/>
</dbReference>
<sequence length="69" mass="7791">MFESTHALRHWSASKLEYAAFETPDSAVVVIVLNKGDEKLTLKIKDATRPGTIQKVISERSINSFIWQS</sequence>
<dbReference type="AlphaFoldDB" id="A0AAQ4FMM4"/>
<comment type="caution">
    <text evidence="2">The sequence shown here is derived from an EMBL/GenBank/DDBJ whole genome shotgun (WGS) entry which is preliminary data.</text>
</comment>
<evidence type="ECO:0000313" key="3">
    <source>
        <dbReference type="Proteomes" id="UP001321473"/>
    </source>
</evidence>
<evidence type="ECO:0000259" key="1">
    <source>
        <dbReference type="Pfam" id="PF17189"/>
    </source>
</evidence>
<dbReference type="EMBL" id="JARKHS020000643">
    <property type="protein sequence ID" value="KAK8788547.1"/>
    <property type="molecule type" value="Genomic_DNA"/>
</dbReference>
<evidence type="ECO:0000313" key="2">
    <source>
        <dbReference type="EMBL" id="KAK8788547.1"/>
    </source>
</evidence>
<keyword evidence="3" id="KW-1185">Reference proteome</keyword>